<evidence type="ECO:0000313" key="3">
    <source>
        <dbReference type="EMBL" id="KIO06179.1"/>
    </source>
</evidence>
<dbReference type="AlphaFoldDB" id="A0A0C3PEB2"/>
<name>A0A0C3PEB2_PISTI</name>
<gene>
    <name evidence="3" type="ORF">M404DRAFT_8910</name>
</gene>
<keyword evidence="2" id="KW-0732">Signal</keyword>
<evidence type="ECO:0000256" key="1">
    <source>
        <dbReference type="SAM" id="MobiDB-lite"/>
    </source>
</evidence>
<dbReference type="OrthoDB" id="2636797at2759"/>
<reference evidence="3 4" key="1">
    <citation type="submission" date="2014-04" db="EMBL/GenBank/DDBJ databases">
        <authorList>
            <consortium name="DOE Joint Genome Institute"/>
            <person name="Kuo A."/>
            <person name="Kohler A."/>
            <person name="Costa M.D."/>
            <person name="Nagy L.G."/>
            <person name="Floudas D."/>
            <person name="Copeland A."/>
            <person name="Barry K.W."/>
            <person name="Cichocki N."/>
            <person name="Veneault-Fourrey C."/>
            <person name="LaButti K."/>
            <person name="Lindquist E.A."/>
            <person name="Lipzen A."/>
            <person name="Lundell T."/>
            <person name="Morin E."/>
            <person name="Murat C."/>
            <person name="Sun H."/>
            <person name="Tunlid A."/>
            <person name="Henrissat B."/>
            <person name="Grigoriev I.V."/>
            <person name="Hibbett D.S."/>
            <person name="Martin F."/>
            <person name="Nordberg H.P."/>
            <person name="Cantor M.N."/>
            <person name="Hua S.X."/>
        </authorList>
    </citation>
    <scope>NUCLEOTIDE SEQUENCE [LARGE SCALE GENOMIC DNA]</scope>
    <source>
        <strain evidence="3 4">Marx 270</strain>
    </source>
</reference>
<organism evidence="3 4">
    <name type="scientific">Pisolithus tinctorius Marx 270</name>
    <dbReference type="NCBI Taxonomy" id="870435"/>
    <lineage>
        <taxon>Eukaryota</taxon>
        <taxon>Fungi</taxon>
        <taxon>Dikarya</taxon>
        <taxon>Basidiomycota</taxon>
        <taxon>Agaricomycotina</taxon>
        <taxon>Agaricomycetes</taxon>
        <taxon>Agaricomycetidae</taxon>
        <taxon>Boletales</taxon>
        <taxon>Sclerodermatineae</taxon>
        <taxon>Pisolithaceae</taxon>
        <taxon>Pisolithus</taxon>
    </lineage>
</organism>
<feature type="chain" id="PRO_5002167897" evidence="2">
    <location>
        <begin position="18"/>
        <end position="289"/>
    </location>
</feature>
<feature type="signal peptide" evidence="2">
    <location>
        <begin position="1"/>
        <end position="17"/>
    </location>
</feature>
<protein>
    <submittedName>
        <fullName evidence="3">Uncharacterized protein</fullName>
    </submittedName>
</protein>
<keyword evidence="4" id="KW-1185">Reference proteome</keyword>
<dbReference type="EMBL" id="KN831964">
    <property type="protein sequence ID" value="KIO06179.1"/>
    <property type="molecule type" value="Genomic_DNA"/>
</dbReference>
<dbReference type="InParanoid" id="A0A0C3PEB2"/>
<dbReference type="Proteomes" id="UP000054217">
    <property type="component" value="Unassembled WGS sequence"/>
</dbReference>
<feature type="compositionally biased region" description="Basic residues" evidence="1">
    <location>
        <begin position="131"/>
        <end position="149"/>
    </location>
</feature>
<dbReference type="HOGENOM" id="CLU_963509_0_0_1"/>
<evidence type="ECO:0000313" key="4">
    <source>
        <dbReference type="Proteomes" id="UP000054217"/>
    </source>
</evidence>
<accession>A0A0C3PEB2</accession>
<proteinExistence type="predicted"/>
<reference evidence="4" key="2">
    <citation type="submission" date="2015-01" db="EMBL/GenBank/DDBJ databases">
        <title>Evolutionary Origins and Diversification of the Mycorrhizal Mutualists.</title>
        <authorList>
            <consortium name="DOE Joint Genome Institute"/>
            <consortium name="Mycorrhizal Genomics Consortium"/>
            <person name="Kohler A."/>
            <person name="Kuo A."/>
            <person name="Nagy L.G."/>
            <person name="Floudas D."/>
            <person name="Copeland A."/>
            <person name="Barry K.W."/>
            <person name="Cichocki N."/>
            <person name="Veneault-Fourrey C."/>
            <person name="LaButti K."/>
            <person name="Lindquist E.A."/>
            <person name="Lipzen A."/>
            <person name="Lundell T."/>
            <person name="Morin E."/>
            <person name="Murat C."/>
            <person name="Riley R."/>
            <person name="Ohm R."/>
            <person name="Sun H."/>
            <person name="Tunlid A."/>
            <person name="Henrissat B."/>
            <person name="Grigoriev I.V."/>
            <person name="Hibbett D.S."/>
            <person name="Martin F."/>
        </authorList>
    </citation>
    <scope>NUCLEOTIDE SEQUENCE [LARGE SCALE GENOMIC DNA]</scope>
    <source>
        <strain evidence="4">Marx 270</strain>
    </source>
</reference>
<feature type="compositionally biased region" description="Polar residues" evidence="1">
    <location>
        <begin position="174"/>
        <end position="184"/>
    </location>
</feature>
<sequence length="289" mass="30670">MRTFILLVVPLAALSNALVLRQAPPAQPTAAGANSGTGGLLTTTANAAVNSAPYTVPINTATYFWTSVSIIPGKSKSECTCQLVLEKIFMILSCSLRDKFVRVLSSLAASPNPFPDAGRRGYAGHATNVGHPRHPGHPGHPRHPAHPAHPRNVDSHRGHHRHHGRQVGPRAKYTPQQAQQQNTKRGGAGGCLNTFTVTETTTSTAHYTSTSIVQTTQVVSSTELATETYTATVTVTTTPKVVASTEWITATATATITPKMITSTIWVTSTQMAQTTAVSSFAALKKTED</sequence>
<evidence type="ECO:0000256" key="2">
    <source>
        <dbReference type="SAM" id="SignalP"/>
    </source>
</evidence>
<feature type="region of interest" description="Disordered" evidence="1">
    <location>
        <begin position="112"/>
        <end position="190"/>
    </location>
</feature>